<keyword evidence="3 11" id="KW-0548">Nucleotidyltransferase</keyword>
<evidence type="ECO:0000256" key="8">
    <source>
        <dbReference type="ARBA" id="ARBA00022840"/>
    </source>
</evidence>
<dbReference type="InterPro" id="IPR022754">
    <property type="entry name" value="DNA_pol_III_gamma-3"/>
</dbReference>
<accession>A0A3A1YCL9</accession>
<dbReference type="NCBIfam" id="TIGR02397">
    <property type="entry name" value="dnaX_nterm"/>
    <property type="match status" value="1"/>
</dbReference>
<dbReference type="SMART" id="SM00382">
    <property type="entry name" value="AAA"/>
    <property type="match status" value="1"/>
</dbReference>
<keyword evidence="14" id="KW-1185">Reference proteome</keyword>
<proteinExistence type="inferred from homology"/>
<evidence type="ECO:0000256" key="2">
    <source>
        <dbReference type="ARBA" id="ARBA00022679"/>
    </source>
</evidence>
<dbReference type="AlphaFoldDB" id="A0A3A1YCL9"/>
<dbReference type="GO" id="GO:0009360">
    <property type="term" value="C:DNA polymerase III complex"/>
    <property type="evidence" value="ECO:0007669"/>
    <property type="project" value="InterPro"/>
</dbReference>
<keyword evidence="7" id="KW-0862">Zinc</keyword>
<dbReference type="Proteomes" id="UP000265916">
    <property type="component" value="Unassembled WGS sequence"/>
</dbReference>
<dbReference type="FunFam" id="3.40.50.300:FF:000014">
    <property type="entry name" value="DNA polymerase III subunit gamma/tau"/>
    <property type="match status" value="1"/>
</dbReference>
<comment type="caution">
    <text evidence="13">The sequence shown here is derived from an EMBL/GenBank/DDBJ whole genome shotgun (WGS) entry which is preliminary data.</text>
</comment>
<comment type="subunit">
    <text evidence="11">DNA polymerase III contains a core (composed of alpha, epsilon and theta chains) that associates with a tau subunit. This core dimerizes to form the POLIII' complex. PolIII' associates with the gamma complex (composed of gamma, delta, delta', psi and chi chains) and with the beta chain to form the complete DNA polymerase III complex.</text>
</comment>
<dbReference type="Gene3D" id="1.20.272.10">
    <property type="match status" value="1"/>
</dbReference>
<dbReference type="EMBL" id="NRJG01000164">
    <property type="protein sequence ID" value="RIY34910.1"/>
    <property type="molecule type" value="Genomic_DNA"/>
</dbReference>
<dbReference type="InterPro" id="IPR027417">
    <property type="entry name" value="P-loop_NTPase"/>
</dbReference>
<dbReference type="PANTHER" id="PTHR11669:SF0">
    <property type="entry name" value="PROTEIN STICHEL-LIKE 2"/>
    <property type="match status" value="1"/>
</dbReference>
<dbReference type="GO" id="GO:0003677">
    <property type="term" value="F:DNA binding"/>
    <property type="evidence" value="ECO:0007669"/>
    <property type="project" value="InterPro"/>
</dbReference>
<keyword evidence="9 11" id="KW-0239">DNA-directed DNA polymerase</keyword>
<evidence type="ECO:0000256" key="5">
    <source>
        <dbReference type="ARBA" id="ARBA00022723"/>
    </source>
</evidence>
<evidence type="ECO:0000256" key="9">
    <source>
        <dbReference type="ARBA" id="ARBA00022932"/>
    </source>
</evidence>
<organism evidence="13 14">
    <name type="scientific">Psittacicella hinzii</name>
    <dbReference type="NCBI Taxonomy" id="2028575"/>
    <lineage>
        <taxon>Bacteria</taxon>
        <taxon>Pseudomonadati</taxon>
        <taxon>Pseudomonadota</taxon>
        <taxon>Gammaproteobacteria</taxon>
        <taxon>Pasteurellales</taxon>
        <taxon>Psittacicellaceae</taxon>
        <taxon>Psittacicella</taxon>
    </lineage>
</organism>
<dbReference type="EC" id="2.7.7.7" evidence="11"/>
<dbReference type="Pfam" id="PF13177">
    <property type="entry name" value="DNA_pol3_delta2"/>
    <property type="match status" value="1"/>
</dbReference>
<dbReference type="GO" id="GO:0003887">
    <property type="term" value="F:DNA-directed DNA polymerase activity"/>
    <property type="evidence" value="ECO:0007669"/>
    <property type="project" value="UniProtKB-KW"/>
</dbReference>
<dbReference type="GO" id="GO:0046872">
    <property type="term" value="F:metal ion binding"/>
    <property type="evidence" value="ECO:0007669"/>
    <property type="project" value="UniProtKB-KW"/>
</dbReference>
<evidence type="ECO:0000256" key="6">
    <source>
        <dbReference type="ARBA" id="ARBA00022741"/>
    </source>
</evidence>
<evidence type="ECO:0000256" key="10">
    <source>
        <dbReference type="ARBA" id="ARBA00049244"/>
    </source>
</evidence>
<dbReference type="InterPro" id="IPR008921">
    <property type="entry name" value="DNA_pol3_clamp-load_cplx_C"/>
</dbReference>
<keyword evidence="6 11" id="KW-0547">Nucleotide-binding</keyword>
<dbReference type="GO" id="GO:0006261">
    <property type="term" value="P:DNA-templated DNA replication"/>
    <property type="evidence" value="ECO:0007669"/>
    <property type="project" value="TreeGrafter"/>
</dbReference>
<dbReference type="InterPro" id="IPR012763">
    <property type="entry name" value="DNA_pol_III_sug/sutau_N"/>
</dbReference>
<dbReference type="SUPFAM" id="SSF48019">
    <property type="entry name" value="post-AAA+ oligomerization domain-like"/>
    <property type="match status" value="1"/>
</dbReference>
<comment type="catalytic activity">
    <reaction evidence="10 11">
        <text>DNA(n) + a 2'-deoxyribonucleoside 5'-triphosphate = DNA(n+1) + diphosphate</text>
        <dbReference type="Rhea" id="RHEA:22508"/>
        <dbReference type="Rhea" id="RHEA-COMP:17339"/>
        <dbReference type="Rhea" id="RHEA-COMP:17340"/>
        <dbReference type="ChEBI" id="CHEBI:33019"/>
        <dbReference type="ChEBI" id="CHEBI:61560"/>
        <dbReference type="ChEBI" id="CHEBI:173112"/>
        <dbReference type="EC" id="2.7.7.7"/>
    </reaction>
</comment>
<dbReference type="OrthoDB" id="9810148at2"/>
<name>A0A3A1YCL9_9GAMM</name>
<dbReference type="RefSeq" id="WP_119532543.1">
    <property type="nucleotide sequence ID" value="NZ_JBHSSP010000020.1"/>
</dbReference>
<dbReference type="CDD" id="cd00009">
    <property type="entry name" value="AAA"/>
    <property type="match status" value="1"/>
</dbReference>
<dbReference type="Gene3D" id="3.40.50.300">
    <property type="entry name" value="P-loop containing nucleotide triphosphate hydrolases"/>
    <property type="match status" value="1"/>
</dbReference>
<evidence type="ECO:0000256" key="4">
    <source>
        <dbReference type="ARBA" id="ARBA00022705"/>
    </source>
</evidence>
<evidence type="ECO:0000313" key="13">
    <source>
        <dbReference type="EMBL" id="RIY34910.1"/>
    </source>
</evidence>
<comment type="function">
    <text evidence="11">DNA polymerase III is a complex, multichain enzyme responsible for most of the replicative synthesis in bacteria. This DNA polymerase also exhibits 3' to 5' exonuclease activity.</text>
</comment>
<dbReference type="InterPro" id="IPR003593">
    <property type="entry name" value="AAA+_ATPase"/>
</dbReference>
<dbReference type="InterPro" id="IPR045085">
    <property type="entry name" value="HLD_clamp_pol_III_gamma_tau"/>
</dbReference>
<dbReference type="Pfam" id="PF12169">
    <property type="entry name" value="DNA_pol3_gamma3"/>
    <property type="match status" value="1"/>
</dbReference>
<evidence type="ECO:0000256" key="3">
    <source>
        <dbReference type="ARBA" id="ARBA00022695"/>
    </source>
</evidence>
<sequence>MAESYTVLARKYRPKSFAEVVGQEHVVDAMKNSILSGKLHSVYLLSGTRGVGKTTIARIFTKALNCENFKDTLEPCGKCSSCQSIDDGATSDLLEVDAASRTKVEETRDLIETLAFPPLYSKYKVFIIDEVHMLTVSSFNALLKTLEEPPEYAKFILCTTDPQKIPATVLSRCLHFHLKPFTEDQISAQLAKILRAENIPFDDKAVHTLARAANGSMRDCLSLTDQAIAIGNQQVRTTSVYQMLGLVEDDLPTDLVLSILDDNKMVALNALQTINKKQVDWDSVAQQILSIIYQVSVIPFISAKDYAEYGIENNLLISKFANSPIDPELTESAQIIYEIFSHATNMIKNANNPYQVMQLATIRALAFTRDDTTNLL</sequence>
<dbReference type="CDD" id="cd18137">
    <property type="entry name" value="HLD_clamp_pol_III_gamma_tau"/>
    <property type="match status" value="1"/>
</dbReference>
<keyword evidence="2 11" id="KW-0808">Transferase</keyword>
<keyword evidence="4 11" id="KW-0235">DNA replication</keyword>
<dbReference type="Pfam" id="PF22608">
    <property type="entry name" value="DNAX_ATPase_lid"/>
    <property type="match status" value="1"/>
</dbReference>
<comment type="similarity">
    <text evidence="1 11">Belongs to the DnaX/STICHEL family.</text>
</comment>
<dbReference type="FunFam" id="1.10.8.60:FF:000013">
    <property type="entry name" value="DNA polymerase III subunit gamma/tau"/>
    <property type="match status" value="1"/>
</dbReference>
<evidence type="ECO:0000256" key="11">
    <source>
        <dbReference type="RuleBase" id="RU364063"/>
    </source>
</evidence>
<dbReference type="Gene3D" id="1.10.8.60">
    <property type="match status" value="1"/>
</dbReference>
<keyword evidence="8 11" id="KW-0067">ATP-binding</keyword>
<evidence type="ECO:0000313" key="14">
    <source>
        <dbReference type="Proteomes" id="UP000265916"/>
    </source>
</evidence>
<dbReference type="GO" id="GO:0005524">
    <property type="term" value="F:ATP binding"/>
    <property type="evidence" value="ECO:0007669"/>
    <property type="project" value="UniProtKB-KW"/>
</dbReference>
<evidence type="ECO:0000256" key="1">
    <source>
        <dbReference type="ARBA" id="ARBA00006360"/>
    </source>
</evidence>
<dbReference type="SUPFAM" id="SSF52540">
    <property type="entry name" value="P-loop containing nucleoside triphosphate hydrolases"/>
    <property type="match status" value="1"/>
</dbReference>
<reference evidence="13 14" key="1">
    <citation type="submission" date="2017-08" db="EMBL/GenBank/DDBJ databases">
        <title>Reclassification of Bisgaard taxon 37 and 44.</title>
        <authorList>
            <person name="Christensen H."/>
        </authorList>
    </citation>
    <scope>NUCLEOTIDE SEQUENCE [LARGE SCALE GENOMIC DNA]</scope>
    <source>
        <strain evidence="13 14">111</strain>
    </source>
</reference>
<evidence type="ECO:0000259" key="12">
    <source>
        <dbReference type="SMART" id="SM00382"/>
    </source>
</evidence>
<dbReference type="PANTHER" id="PTHR11669">
    <property type="entry name" value="REPLICATION FACTOR C / DNA POLYMERASE III GAMMA-TAU SUBUNIT"/>
    <property type="match status" value="1"/>
</dbReference>
<keyword evidence="5" id="KW-0479">Metal-binding</keyword>
<dbReference type="InterPro" id="IPR050238">
    <property type="entry name" value="DNA_Rep/Repair_Clamp_Loader"/>
</dbReference>
<evidence type="ECO:0000256" key="7">
    <source>
        <dbReference type="ARBA" id="ARBA00022833"/>
    </source>
</evidence>
<protein>
    <recommendedName>
        <fullName evidence="11">DNA polymerase III subunit gamma/tau</fullName>
        <ecNumber evidence="11">2.7.7.7</ecNumber>
    </recommendedName>
</protein>
<gene>
    <name evidence="11 13" type="primary">dnaX</name>
    <name evidence="13" type="ORF">CKF58_07485</name>
</gene>
<feature type="domain" description="AAA+ ATPase" evidence="12">
    <location>
        <begin position="39"/>
        <end position="182"/>
    </location>
</feature>